<gene>
    <name evidence="1" type="ORF">SeLEV6574_g05513</name>
    <name evidence="2" type="ORF">SeMB42_g03918</name>
</gene>
<keyword evidence="3" id="KW-1185">Reference proteome</keyword>
<dbReference type="VEuPathDB" id="FungiDB:SeMB42_g03918"/>
<dbReference type="Proteomes" id="UP000320475">
    <property type="component" value="Unassembled WGS sequence"/>
</dbReference>
<organism evidence="1 4">
    <name type="scientific">Synchytrium endobioticum</name>
    <dbReference type="NCBI Taxonomy" id="286115"/>
    <lineage>
        <taxon>Eukaryota</taxon>
        <taxon>Fungi</taxon>
        <taxon>Fungi incertae sedis</taxon>
        <taxon>Chytridiomycota</taxon>
        <taxon>Chytridiomycota incertae sedis</taxon>
        <taxon>Chytridiomycetes</taxon>
        <taxon>Synchytriales</taxon>
        <taxon>Synchytriaceae</taxon>
        <taxon>Synchytrium</taxon>
    </lineage>
</organism>
<dbReference type="Proteomes" id="UP000317494">
    <property type="component" value="Unassembled WGS sequence"/>
</dbReference>
<reference evidence="3 4" key="1">
    <citation type="journal article" date="2019" name="Sci. Rep.">
        <title>Comparative genomics of chytrid fungi reveal insights into the obligate biotrophic and pathogenic lifestyle of Synchytrium endobioticum.</title>
        <authorList>
            <person name="van de Vossenberg B.T.L.H."/>
            <person name="Warris S."/>
            <person name="Nguyen H.D.T."/>
            <person name="van Gent-Pelzer M.P.E."/>
            <person name="Joly D.L."/>
            <person name="van de Geest H.C."/>
            <person name="Bonants P.J.M."/>
            <person name="Smith D.S."/>
            <person name="Levesque C.A."/>
            <person name="van der Lee T.A.J."/>
        </authorList>
    </citation>
    <scope>NUCLEOTIDE SEQUENCE [LARGE SCALE GENOMIC DNA]</scope>
    <source>
        <strain evidence="1 4">LEV6574</strain>
        <strain evidence="2 3">MB42</strain>
    </source>
</reference>
<accession>A0A507CTT4</accession>
<dbReference type="EMBL" id="QEAM01000263">
    <property type="protein sequence ID" value="TPX42602.1"/>
    <property type="molecule type" value="Genomic_DNA"/>
</dbReference>
<evidence type="ECO:0000313" key="4">
    <source>
        <dbReference type="Proteomes" id="UP000320475"/>
    </source>
</evidence>
<evidence type="ECO:0000313" key="3">
    <source>
        <dbReference type="Proteomes" id="UP000317494"/>
    </source>
</evidence>
<comment type="caution">
    <text evidence="1">The sequence shown here is derived from an EMBL/GenBank/DDBJ whole genome shotgun (WGS) entry which is preliminary data.</text>
</comment>
<protein>
    <submittedName>
        <fullName evidence="1">Uncharacterized protein</fullName>
    </submittedName>
</protein>
<proteinExistence type="predicted"/>
<evidence type="ECO:0000313" key="2">
    <source>
        <dbReference type="EMBL" id="TPX45638.1"/>
    </source>
</evidence>
<sequence length="112" mass="12657">MHPSAAIHIALPPLPHDGHSLIQELLIFTNSHRASSLVVFWSTLIHQSGKICSFLDSYLAQCFTNGATNPILGDHELSRLVSLLILRLALVEEEHLLPLHNWSRHDWAERHC</sequence>
<evidence type="ECO:0000313" key="1">
    <source>
        <dbReference type="EMBL" id="TPX42602.1"/>
    </source>
</evidence>
<name>A0A507CTT4_9FUNG</name>
<dbReference type="EMBL" id="QEAN01000149">
    <property type="protein sequence ID" value="TPX45638.1"/>
    <property type="molecule type" value="Genomic_DNA"/>
</dbReference>
<dbReference type="AlphaFoldDB" id="A0A507CTT4"/>